<feature type="domain" description="Mop" evidence="10">
    <location>
        <begin position="293"/>
        <end position="360"/>
    </location>
</feature>
<dbReference type="AlphaFoldDB" id="A0A381N4P2"/>
<evidence type="ECO:0000256" key="2">
    <source>
        <dbReference type="ARBA" id="ARBA00022475"/>
    </source>
</evidence>
<organism evidence="11">
    <name type="scientific">marine metagenome</name>
    <dbReference type="NCBI Taxonomy" id="408172"/>
    <lineage>
        <taxon>unclassified sequences</taxon>
        <taxon>metagenomes</taxon>
        <taxon>ecological metagenomes</taxon>
    </lineage>
</organism>
<feature type="domain" description="ABC transporter" evidence="9">
    <location>
        <begin position="1"/>
        <end position="232"/>
    </location>
</feature>
<evidence type="ECO:0008006" key="12">
    <source>
        <dbReference type="Google" id="ProtNLM"/>
    </source>
</evidence>
<evidence type="ECO:0000256" key="6">
    <source>
        <dbReference type="ARBA" id="ARBA00022840"/>
    </source>
</evidence>
<dbReference type="PROSITE" id="PS51866">
    <property type="entry name" value="MOP"/>
    <property type="match status" value="1"/>
</dbReference>
<keyword evidence="4" id="KW-0997">Cell inner membrane</keyword>
<dbReference type="GO" id="GO:0005524">
    <property type="term" value="F:ATP binding"/>
    <property type="evidence" value="ECO:0007669"/>
    <property type="project" value="UniProtKB-KW"/>
</dbReference>
<dbReference type="InterPro" id="IPR011868">
    <property type="entry name" value="ModC_ABC_ATP-bd"/>
</dbReference>
<dbReference type="InterPro" id="IPR003593">
    <property type="entry name" value="AAA+_ATPase"/>
</dbReference>
<dbReference type="PANTHER" id="PTHR43514:SF4">
    <property type="entry name" value="ABC TRANSPORTER I FAMILY MEMBER 10"/>
    <property type="match status" value="1"/>
</dbReference>
<keyword evidence="2" id="KW-1003">Cell membrane</keyword>
<protein>
    <recommendedName>
        <fullName evidence="12">ABC transporter domain-containing protein</fullName>
    </recommendedName>
</protein>
<dbReference type="InterPro" id="IPR050334">
    <property type="entry name" value="Molybdenum_import_ModC"/>
</dbReference>
<dbReference type="Pfam" id="PF03459">
    <property type="entry name" value="TOBE"/>
    <property type="match status" value="1"/>
</dbReference>
<evidence type="ECO:0000256" key="8">
    <source>
        <dbReference type="ARBA" id="ARBA00023136"/>
    </source>
</evidence>
<keyword evidence="5" id="KW-0547">Nucleotide-binding</keyword>
<evidence type="ECO:0000256" key="4">
    <source>
        <dbReference type="ARBA" id="ARBA00022519"/>
    </source>
</evidence>
<evidence type="ECO:0000259" key="10">
    <source>
        <dbReference type="PROSITE" id="PS51866"/>
    </source>
</evidence>
<dbReference type="SMART" id="SM00382">
    <property type="entry name" value="AAA"/>
    <property type="match status" value="1"/>
</dbReference>
<dbReference type="GO" id="GO:0016887">
    <property type="term" value="F:ATP hydrolysis activity"/>
    <property type="evidence" value="ECO:0007669"/>
    <property type="project" value="InterPro"/>
</dbReference>
<sequence length="361" mass="39575">MLAIDICASLGEFELEVTTKIPLDGITGILGPSGSGKTTLLRVLAGFEPAEGQIIVDDEVWLDTKSKTDIAPYKRSLGYMFQDTRLFDHLSVAGNLEYATSRTLSEVKQIVVDDVVDAFDLSPLLKRPPAELSGGEKQRVALARTLLTNPRFLVLDEPLSALDEQRRSDILPYIDTMASQFQVPALYVSHAVGEVAHIAHRILALSNGRVQANGPTNEILERLDLLDVTGRFEAGSVVEATVIEHVEHHRLTRLTIDGQTLTMPMEPGVAPGDQIRLRVRARDVALALKRPEAISIRNILAATIVDLFHGPGSPYVEALVEFQKQRLRARITLASVEDLSLAVGMRVFVLIKSVTFESSLT</sequence>
<evidence type="ECO:0000256" key="5">
    <source>
        <dbReference type="ARBA" id="ARBA00022741"/>
    </source>
</evidence>
<dbReference type="Pfam" id="PF00005">
    <property type="entry name" value="ABC_tran"/>
    <property type="match status" value="1"/>
</dbReference>
<dbReference type="InterPro" id="IPR017871">
    <property type="entry name" value="ABC_transporter-like_CS"/>
</dbReference>
<dbReference type="NCBIfam" id="TIGR02142">
    <property type="entry name" value="modC_ABC"/>
    <property type="match status" value="1"/>
</dbReference>
<dbReference type="InterPro" id="IPR004606">
    <property type="entry name" value="Mop_domain"/>
</dbReference>
<dbReference type="Gene3D" id="2.40.50.100">
    <property type="match status" value="1"/>
</dbReference>
<dbReference type="PROSITE" id="PS50893">
    <property type="entry name" value="ABC_TRANSPORTER_2"/>
    <property type="match status" value="1"/>
</dbReference>
<evidence type="ECO:0000256" key="1">
    <source>
        <dbReference type="ARBA" id="ARBA00022448"/>
    </source>
</evidence>
<dbReference type="SUPFAM" id="SSF52540">
    <property type="entry name" value="P-loop containing nucleoside triphosphate hydrolases"/>
    <property type="match status" value="1"/>
</dbReference>
<dbReference type="EMBL" id="UINC01000123">
    <property type="protein sequence ID" value="SUZ49581.1"/>
    <property type="molecule type" value="Genomic_DNA"/>
</dbReference>
<dbReference type="GO" id="GO:0015098">
    <property type="term" value="F:molybdate ion transmembrane transporter activity"/>
    <property type="evidence" value="ECO:0007669"/>
    <property type="project" value="InterPro"/>
</dbReference>
<keyword evidence="3" id="KW-0500">Molybdenum</keyword>
<proteinExistence type="predicted"/>
<dbReference type="Gene3D" id="3.40.50.300">
    <property type="entry name" value="P-loop containing nucleotide triphosphate hydrolases"/>
    <property type="match status" value="1"/>
</dbReference>
<reference evidence="11" key="1">
    <citation type="submission" date="2018-05" db="EMBL/GenBank/DDBJ databases">
        <authorList>
            <person name="Lanie J.A."/>
            <person name="Ng W.-L."/>
            <person name="Kazmierczak K.M."/>
            <person name="Andrzejewski T.M."/>
            <person name="Davidsen T.M."/>
            <person name="Wayne K.J."/>
            <person name="Tettelin H."/>
            <person name="Glass J.I."/>
            <person name="Rusch D."/>
            <person name="Podicherti R."/>
            <person name="Tsui H.-C.T."/>
            <person name="Winkler M.E."/>
        </authorList>
    </citation>
    <scope>NUCLEOTIDE SEQUENCE</scope>
</reference>
<evidence type="ECO:0000259" key="9">
    <source>
        <dbReference type="PROSITE" id="PS50893"/>
    </source>
</evidence>
<name>A0A381N4P2_9ZZZZ</name>
<evidence type="ECO:0000256" key="3">
    <source>
        <dbReference type="ARBA" id="ARBA00022505"/>
    </source>
</evidence>
<gene>
    <name evidence="11" type="ORF">METZ01_LOCUS2435</name>
</gene>
<keyword evidence="7" id="KW-1278">Translocase</keyword>
<evidence type="ECO:0000313" key="11">
    <source>
        <dbReference type="EMBL" id="SUZ49581.1"/>
    </source>
</evidence>
<accession>A0A381N4P2</accession>
<dbReference type="PROSITE" id="PS00211">
    <property type="entry name" value="ABC_TRANSPORTER_1"/>
    <property type="match status" value="1"/>
</dbReference>
<keyword evidence="8" id="KW-0472">Membrane</keyword>
<keyword evidence="1" id="KW-0813">Transport</keyword>
<dbReference type="GO" id="GO:0140359">
    <property type="term" value="F:ABC-type transporter activity"/>
    <property type="evidence" value="ECO:0007669"/>
    <property type="project" value="InterPro"/>
</dbReference>
<keyword evidence="6" id="KW-0067">ATP-binding</keyword>
<dbReference type="InterPro" id="IPR027417">
    <property type="entry name" value="P-loop_NTPase"/>
</dbReference>
<dbReference type="InterPro" id="IPR003439">
    <property type="entry name" value="ABC_transporter-like_ATP-bd"/>
</dbReference>
<dbReference type="InterPro" id="IPR005116">
    <property type="entry name" value="Transp-assoc_OB_typ1"/>
</dbReference>
<dbReference type="GO" id="GO:0016020">
    <property type="term" value="C:membrane"/>
    <property type="evidence" value="ECO:0007669"/>
    <property type="project" value="InterPro"/>
</dbReference>
<dbReference type="InterPro" id="IPR008995">
    <property type="entry name" value="Mo/tungstate-bd_C_term_dom"/>
</dbReference>
<dbReference type="PANTHER" id="PTHR43514">
    <property type="entry name" value="ABC TRANSPORTER I FAMILY MEMBER 10"/>
    <property type="match status" value="1"/>
</dbReference>
<evidence type="ECO:0000256" key="7">
    <source>
        <dbReference type="ARBA" id="ARBA00022967"/>
    </source>
</evidence>
<dbReference type="SUPFAM" id="SSF50331">
    <property type="entry name" value="MOP-like"/>
    <property type="match status" value="1"/>
</dbReference>